<evidence type="ECO:0000313" key="3">
    <source>
        <dbReference type="Proteomes" id="UP001303046"/>
    </source>
</evidence>
<organism evidence="2 3">
    <name type="scientific">Necator americanus</name>
    <name type="common">Human hookworm</name>
    <dbReference type="NCBI Taxonomy" id="51031"/>
    <lineage>
        <taxon>Eukaryota</taxon>
        <taxon>Metazoa</taxon>
        <taxon>Ecdysozoa</taxon>
        <taxon>Nematoda</taxon>
        <taxon>Chromadorea</taxon>
        <taxon>Rhabditida</taxon>
        <taxon>Rhabditina</taxon>
        <taxon>Rhabditomorpha</taxon>
        <taxon>Strongyloidea</taxon>
        <taxon>Ancylostomatidae</taxon>
        <taxon>Bunostominae</taxon>
        <taxon>Necator</taxon>
    </lineage>
</organism>
<proteinExistence type="predicted"/>
<dbReference type="Proteomes" id="UP001303046">
    <property type="component" value="Unassembled WGS sequence"/>
</dbReference>
<comment type="caution">
    <text evidence="2">The sequence shown here is derived from an EMBL/GenBank/DDBJ whole genome shotgun (WGS) entry which is preliminary data.</text>
</comment>
<keyword evidence="3" id="KW-1185">Reference proteome</keyword>
<feature type="region of interest" description="Disordered" evidence="1">
    <location>
        <begin position="54"/>
        <end position="86"/>
    </location>
</feature>
<protein>
    <submittedName>
        <fullName evidence="2">Uncharacterized protein</fullName>
    </submittedName>
</protein>
<accession>A0ABR1DNH3</accession>
<reference evidence="2 3" key="1">
    <citation type="submission" date="2023-08" db="EMBL/GenBank/DDBJ databases">
        <title>A Necator americanus chromosomal reference genome.</title>
        <authorList>
            <person name="Ilik V."/>
            <person name="Petrzelkova K.J."/>
            <person name="Pardy F."/>
            <person name="Fuh T."/>
            <person name="Niatou-Singa F.S."/>
            <person name="Gouil Q."/>
            <person name="Baker L."/>
            <person name="Ritchie M.E."/>
            <person name="Jex A.R."/>
            <person name="Gazzola D."/>
            <person name="Li H."/>
            <person name="Toshio Fujiwara R."/>
            <person name="Zhan B."/>
            <person name="Aroian R.V."/>
            <person name="Pafco B."/>
            <person name="Schwarz E.M."/>
        </authorList>
    </citation>
    <scope>NUCLEOTIDE SEQUENCE [LARGE SCALE GENOMIC DNA]</scope>
    <source>
        <strain evidence="2 3">Aroian</strain>
        <tissue evidence="2">Whole animal</tissue>
    </source>
</reference>
<name>A0ABR1DNH3_NECAM</name>
<evidence type="ECO:0000313" key="2">
    <source>
        <dbReference type="EMBL" id="KAK6751773.1"/>
    </source>
</evidence>
<evidence type="ECO:0000256" key="1">
    <source>
        <dbReference type="SAM" id="MobiDB-lite"/>
    </source>
</evidence>
<sequence>MSSYDISRSEARCKDIPGPSNCEQEVIYDEMQVEELEHYEIEEVVHDFQVSDTPYLEEQTQSSHPDVKREARTLSGTDVRRQPHRNSRVKSFRKLLDSSNRGDSDEEQRANCLEVAPARVFVTNDVVGMHLDWPLYSQQVESFATIAYIIVSDAALVRSSLICMTVPQEFTEVGTFVIAMSSLQNRHEVTLDGLGSWGSPQGTTKFYHFCPSTRKLITATPEDYTFKVQCNRYIHPGTDERGHFIRKIYCGMTSSGEGCSYAVTTYSWEGTPHPITVTVPSSLPAKLRPYGARSWEAADIDLSLDEGVIYRGQPLLSRVAVDFSSACKILLAGVEIAQHRICAHVPRDFRDGGTFVVDIESCGGERALCKDGHEWSKPSGSSRYFRFNDEGTVSRVDRAGIIPLDNEFDVQILAKRYECNDEPSFVRKIYIARDKSDEPRVNTHVAVLTYHWKSEPVTARANRDALIAKKRRSENPETADVEGRVHLGDNVAPLHMKRLKSAARLRSVGQILKPKELPTIDVLSRVRLSHADHLRRLALMKKSENLCRLASILDRAEPILERFEQYFLSHCQDVRSFNDHETVWVEQHELADRRSTLKTDQRLEECIIVDEGRDQTEMVSPSCIEVVYENSNENQTFS</sequence>
<gene>
    <name evidence="2" type="primary">Necator_chrIV.g16585</name>
    <name evidence="2" type="ORF">RB195_003288</name>
</gene>
<dbReference type="EMBL" id="JAVFWL010000004">
    <property type="protein sequence ID" value="KAK6751773.1"/>
    <property type="molecule type" value="Genomic_DNA"/>
</dbReference>